<dbReference type="RefSeq" id="WP_076669332.1">
    <property type="nucleotide sequence ID" value="NZ_FTPP01000002.1"/>
</dbReference>
<name>A0A1R3XI78_9BACT</name>
<dbReference type="OrthoDB" id="853678at2"/>
<protein>
    <submittedName>
        <fullName evidence="2">Uncharacterized protein</fullName>
    </submittedName>
</protein>
<keyword evidence="1" id="KW-0812">Transmembrane</keyword>
<evidence type="ECO:0000313" key="3">
    <source>
        <dbReference type="Proteomes" id="UP000187181"/>
    </source>
</evidence>
<feature type="transmembrane region" description="Helical" evidence="1">
    <location>
        <begin position="12"/>
        <end position="32"/>
    </location>
</feature>
<dbReference type="Proteomes" id="UP000187181">
    <property type="component" value="Unassembled WGS sequence"/>
</dbReference>
<keyword evidence="1" id="KW-1133">Transmembrane helix</keyword>
<evidence type="ECO:0000256" key="1">
    <source>
        <dbReference type="SAM" id="Phobius"/>
    </source>
</evidence>
<gene>
    <name evidence="2" type="ORF">SAMN05444128_2532</name>
</gene>
<organism evidence="2 3">
    <name type="scientific">Pontibacter indicus</name>
    <dbReference type="NCBI Taxonomy" id="1317125"/>
    <lineage>
        <taxon>Bacteria</taxon>
        <taxon>Pseudomonadati</taxon>
        <taxon>Bacteroidota</taxon>
        <taxon>Cytophagia</taxon>
        <taxon>Cytophagales</taxon>
        <taxon>Hymenobacteraceae</taxon>
        <taxon>Pontibacter</taxon>
    </lineage>
</organism>
<feature type="transmembrane region" description="Helical" evidence="1">
    <location>
        <begin position="75"/>
        <end position="95"/>
    </location>
</feature>
<feature type="transmembrane region" description="Helical" evidence="1">
    <location>
        <begin position="44"/>
        <end position="63"/>
    </location>
</feature>
<accession>A0A1R3XI78</accession>
<proteinExistence type="predicted"/>
<sequence>MKRLVLQNALAPHLLIYGGLALIMWPTALRLLGFLNVRNDISPVFLYAGLGVMFAGGALRVYQDQQAGESFFKSYLFRVLAGIAVAAIMMLTGIIKTPAFLQHLF</sequence>
<reference evidence="3" key="1">
    <citation type="submission" date="2017-01" db="EMBL/GenBank/DDBJ databases">
        <authorList>
            <person name="Varghese N."/>
            <person name="Submissions S."/>
        </authorList>
    </citation>
    <scope>NUCLEOTIDE SEQUENCE [LARGE SCALE GENOMIC DNA]</scope>
    <source>
        <strain evidence="3">LP100</strain>
    </source>
</reference>
<evidence type="ECO:0000313" key="2">
    <source>
        <dbReference type="EMBL" id="SIT91241.1"/>
    </source>
</evidence>
<dbReference type="EMBL" id="FTPP01000002">
    <property type="protein sequence ID" value="SIT91241.1"/>
    <property type="molecule type" value="Genomic_DNA"/>
</dbReference>
<dbReference type="AlphaFoldDB" id="A0A1R3XI78"/>
<keyword evidence="1" id="KW-0472">Membrane</keyword>
<keyword evidence="3" id="KW-1185">Reference proteome</keyword>